<sequence length="273" mass="28635">MNPVLTRLDGDVFTVTLNRPQRLNALDTATLHALAEIWREAADPAIRAVVVTGAGRGFCAGADLRAQRDTTGKGGESLRHTYHPHVLAMAALDKPVIAAVNGPAAGAGLSLAAGADLRIAAREATFVPAFGAIGLVPDAGGAYFLPRLLGYARAYEWLVTGRALDADEALAWGLVSEVVSAEELLPRATELARRMAATPGLAAGLTKRLLNHGLNVGLAELLDEEARLQAMAVAAPGRAEARAKMADRVSRAKVFEAAVSEAVVPRSPSREER</sequence>
<accession>A0A7W7VS67</accession>
<comment type="similarity">
    <text evidence="1">Belongs to the enoyl-CoA hydratase/isomerase family.</text>
</comment>
<dbReference type="RefSeq" id="WP_184725520.1">
    <property type="nucleotide sequence ID" value="NZ_JACHJP010000018.1"/>
</dbReference>
<dbReference type="InterPro" id="IPR029045">
    <property type="entry name" value="ClpP/crotonase-like_dom_sf"/>
</dbReference>
<name>A0A7W7VS67_9ACTN</name>
<dbReference type="PANTHER" id="PTHR43802:SF1">
    <property type="entry name" value="IP11341P-RELATED"/>
    <property type="match status" value="1"/>
</dbReference>
<keyword evidence="3" id="KW-1185">Reference proteome</keyword>
<dbReference type="PANTHER" id="PTHR43802">
    <property type="entry name" value="ENOYL-COA HYDRATASE"/>
    <property type="match status" value="1"/>
</dbReference>
<dbReference type="GO" id="GO:0016853">
    <property type="term" value="F:isomerase activity"/>
    <property type="evidence" value="ECO:0007669"/>
    <property type="project" value="UniProtKB-KW"/>
</dbReference>
<protein>
    <submittedName>
        <fullName evidence="2">2-(1,2-epoxy-1,2-dihydrophenyl)acetyl-CoA isomerase</fullName>
        <ecNumber evidence="2">5.3.3.18</ecNumber>
    </submittedName>
</protein>
<dbReference type="AlphaFoldDB" id="A0A7W7VS67"/>
<reference evidence="2 3" key="1">
    <citation type="submission" date="2020-08" db="EMBL/GenBank/DDBJ databases">
        <title>Genomic Encyclopedia of Type Strains, Phase III (KMG-III): the genomes of soil and plant-associated and newly described type strains.</title>
        <authorList>
            <person name="Whitman W."/>
        </authorList>
    </citation>
    <scope>NUCLEOTIDE SEQUENCE [LARGE SCALE GENOMIC DNA]</scope>
    <source>
        <strain evidence="2 3">CECT 8840</strain>
    </source>
</reference>
<dbReference type="Proteomes" id="UP000552644">
    <property type="component" value="Unassembled WGS sequence"/>
</dbReference>
<dbReference type="SUPFAM" id="SSF52096">
    <property type="entry name" value="ClpP/crotonase"/>
    <property type="match status" value="1"/>
</dbReference>
<organism evidence="2 3">
    <name type="scientific">Streptosporangium saharense</name>
    <dbReference type="NCBI Taxonomy" id="1706840"/>
    <lineage>
        <taxon>Bacteria</taxon>
        <taxon>Bacillati</taxon>
        <taxon>Actinomycetota</taxon>
        <taxon>Actinomycetes</taxon>
        <taxon>Streptosporangiales</taxon>
        <taxon>Streptosporangiaceae</taxon>
        <taxon>Streptosporangium</taxon>
    </lineage>
</organism>
<keyword evidence="2" id="KW-0413">Isomerase</keyword>
<evidence type="ECO:0000313" key="3">
    <source>
        <dbReference type="Proteomes" id="UP000552644"/>
    </source>
</evidence>
<evidence type="ECO:0000313" key="2">
    <source>
        <dbReference type="EMBL" id="MBB4920832.1"/>
    </source>
</evidence>
<evidence type="ECO:0000256" key="1">
    <source>
        <dbReference type="ARBA" id="ARBA00005254"/>
    </source>
</evidence>
<dbReference type="InterPro" id="IPR001753">
    <property type="entry name" value="Enoyl-CoA_hydra/iso"/>
</dbReference>
<dbReference type="Gene3D" id="3.90.226.10">
    <property type="entry name" value="2-enoyl-CoA Hydratase, Chain A, domain 1"/>
    <property type="match status" value="1"/>
</dbReference>
<dbReference type="CDD" id="cd06558">
    <property type="entry name" value="crotonase-like"/>
    <property type="match status" value="1"/>
</dbReference>
<dbReference type="EMBL" id="JACHJP010000018">
    <property type="protein sequence ID" value="MBB4920832.1"/>
    <property type="molecule type" value="Genomic_DNA"/>
</dbReference>
<dbReference type="EC" id="5.3.3.18" evidence="2"/>
<proteinExistence type="inferred from homology"/>
<comment type="caution">
    <text evidence="2">The sequence shown here is derived from an EMBL/GenBank/DDBJ whole genome shotgun (WGS) entry which is preliminary data.</text>
</comment>
<gene>
    <name evidence="2" type="ORF">FHS44_007984</name>
</gene>
<dbReference type="Pfam" id="PF00378">
    <property type="entry name" value="ECH_1"/>
    <property type="match status" value="1"/>
</dbReference>